<keyword evidence="9" id="KW-1185">Reference proteome</keyword>
<evidence type="ECO:0000256" key="1">
    <source>
        <dbReference type="ARBA" id="ARBA00022723"/>
    </source>
</evidence>
<dbReference type="SMART" id="SM00355">
    <property type="entry name" value="ZnF_C2H2"/>
    <property type="match status" value="8"/>
</dbReference>
<evidence type="ECO:0000256" key="5">
    <source>
        <dbReference type="PROSITE-ProRule" id="PRU00042"/>
    </source>
</evidence>
<feature type="domain" description="C2H2-type" evidence="7">
    <location>
        <begin position="184"/>
        <end position="207"/>
    </location>
</feature>
<dbReference type="GO" id="GO:0005634">
    <property type="term" value="C:nucleus"/>
    <property type="evidence" value="ECO:0007669"/>
    <property type="project" value="TreeGrafter"/>
</dbReference>
<organism evidence="8 9">
    <name type="scientific">Megalops atlanticus</name>
    <name type="common">Tarpon</name>
    <name type="synonym">Clupea gigantea</name>
    <dbReference type="NCBI Taxonomy" id="7932"/>
    <lineage>
        <taxon>Eukaryota</taxon>
        <taxon>Metazoa</taxon>
        <taxon>Chordata</taxon>
        <taxon>Craniata</taxon>
        <taxon>Vertebrata</taxon>
        <taxon>Euteleostomi</taxon>
        <taxon>Actinopterygii</taxon>
        <taxon>Neopterygii</taxon>
        <taxon>Teleostei</taxon>
        <taxon>Elopiformes</taxon>
        <taxon>Megalopidae</taxon>
        <taxon>Megalops</taxon>
    </lineage>
</organism>
<evidence type="ECO:0000256" key="6">
    <source>
        <dbReference type="SAM" id="MobiDB-lite"/>
    </source>
</evidence>
<keyword evidence="4" id="KW-0862">Zinc</keyword>
<feature type="domain" description="C2H2-type" evidence="7">
    <location>
        <begin position="214"/>
        <end position="242"/>
    </location>
</feature>
<feature type="domain" description="C2H2-type" evidence="7">
    <location>
        <begin position="156"/>
        <end position="183"/>
    </location>
</feature>
<evidence type="ECO:0000256" key="3">
    <source>
        <dbReference type="ARBA" id="ARBA00022771"/>
    </source>
</evidence>
<sequence>MEAVCVKGGTLDLDTLMVIVKQEEEEREEQLCDPQEASLLHVKQEEDEEGEREPLALHPLGHSTPCAVPVQAPKEDPDDLEEGGREGKKMKKRRREEKEWAPMAADGSGTDSLWRCRLCQRCFSSSWELTGHCCTGIAGAGGADGDGDGHGAKLEFRCPVCGDRFLRPTAFIMHKRSHVGQSRYVCGVCGRTLKTLRRLASHRRSHARGPLPRRPCRDCGRSFRSPEALRSHRESQHGEERDGEEEGKEGEEEEGSAGMPSCNSTSRLAQLAQSPQCARCFMTFRDAETAERHLRFKHPAEYERQLRGRTVFACCVCDRTFPSSCLLSRHQRTHSKWSLMPPGSEDSAQGERWDGGGEAKRQTGGAAEQCAADSKESDRGGASSMRCLHCHIIFTDPRTWGRHMIAKHPPSPLLPPSSQTNPGCFPLRPPRGQPRPYCCSTCGERFIQESSLMKHYTETHTS</sequence>
<feature type="compositionally biased region" description="Acidic residues" evidence="6">
    <location>
        <begin position="241"/>
        <end position="255"/>
    </location>
</feature>
<name>A0A9D3TA26_MEGAT</name>
<dbReference type="Proteomes" id="UP001046870">
    <property type="component" value="Chromosome 10"/>
</dbReference>
<dbReference type="EMBL" id="JAFDVH010000010">
    <property type="protein sequence ID" value="KAG7469203.1"/>
    <property type="molecule type" value="Genomic_DNA"/>
</dbReference>
<evidence type="ECO:0000313" key="9">
    <source>
        <dbReference type="Proteomes" id="UP001046870"/>
    </source>
</evidence>
<reference evidence="8" key="1">
    <citation type="submission" date="2021-01" db="EMBL/GenBank/DDBJ databases">
        <authorList>
            <person name="Zahm M."/>
            <person name="Roques C."/>
            <person name="Cabau C."/>
            <person name="Klopp C."/>
            <person name="Donnadieu C."/>
            <person name="Jouanno E."/>
            <person name="Lampietro C."/>
            <person name="Louis A."/>
            <person name="Herpin A."/>
            <person name="Echchiki A."/>
            <person name="Berthelot C."/>
            <person name="Parey E."/>
            <person name="Roest-Crollius H."/>
            <person name="Braasch I."/>
            <person name="Postlethwait J."/>
            <person name="Bobe J."/>
            <person name="Montfort J."/>
            <person name="Bouchez O."/>
            <person name="Begum T."/>
            <person name="Mejri S."/>
            <person name="Adams A."/>
            <person name="Chen W.-J."/>
            <person name="Guiguen Y."/>
        </authorList>
    </citation>
    <scope>NUCLEOTIDE SEQUENCE</scope>
    <source>
        <strain evidence="8">YG-15Mar2019-1</strain>
        <tissue evidence="8">Brain</tissue>
    </source>
</reference>
<evidence type="ECO:0000256" key="2">
    <source>
        <dbReference type="ARBA" id="ARBA00022737"/>
    </source>
</evidence>
<dbReference type="PANTHER" id="PTHR24381:SF443">
    <property type="entry name" value="ZINC FINGER PROTEIN CKR1"/>
    <property type="match status" value="1"/>
</dbReference>
<proteinExistence type="predicted"/>
<evidence type="ECO:0000256" key="4">
    <source>
        <dbReference type="ARBA" id="ARBA00022833"/>
    </source>
</evidence>
<dbReference type="Pfam" id="PF13912">
    <property type="entry name" value="zf-C2H2_6"/>
    <property type="match status" value="1"/>
</dbReference>
<keyword evidence="3 5" id="KW-0863">Zinc-finger</keyword>
<feature type="compositionally biased region" description="Basic and acidic residues" evidence="6">
    <location>
        <begin position="227"/>
        <end position="240"/>
    </location>
</feature>
<feature type="region of interest" description="Disordered" evidence="6">
    <location>
        <begin position="336"/>
        <end position="382"/>
    </location>
</feature>
<dbReference type="GO" id="GO:0000977">
    <property type="term" value="F:RNA polymerase II transcription regulatory region sequence-specific DNA binding"/>
    <property type="evidence" value="ECO:0007669"/>
    <property type="project" value="TreeGrafter"/>
</dbReference>
<comment type="caution">
    <text evidence="8">The sequence shown here is derived from an EMBL/GenBank/DDBJ whole genome shotgun (WGS) entry which is preliminary data.</text>
</comment>
<keyword evidence="1" id="KW-0479">Metal-binding</keyword>
<feature type="compositionally biased region" description="Basic and acidic residues" evidence="6">
    <location>
        <begin position="349"/>
        <end position="361"/>
    </location>
</feature>
<dbReference type="GO" id="GO:0000981">
    <property type="term" value="F:DNA-binding transcription factor activity, RNA polymerase II-specific"/>
    <property type="evidence" value="ECO:0007669"/>
    <property type="project" value="TreeGrafter"/>
</dbReference>
<feature type="region of interest" description="Disordered" evidence="6">
    <location>
        <begin position="24"/>
        <end position="108"/>
    </location>
</feature>
<dbReference type="SUPFAM" id="SSF57667">
    <property type="entry name" value="beta-beta-alpha zinc fingers"/>
    <property type="match status" value="3"/>
</dbReference>
<dbReference type="PANTHER" id="PTHR24381">
    <property type="entry name" value="ZINC FINGER PROTEIN"/>
    <property type="match status" value="1"/>
</dbReference>
<dbReference type="InterPro" id="IPR036236">
    <property type="entry name" value="Znf_C2H2_sf"/>
</dbReference>
<gene>
    <name evidence="8" type="ORF">MATL_G00126550</name>
</gene>
<protein>
    <recommendedName>
        <fullName evidence="7">C2H2-type domain-containing protein</fullName>
    </recommendedName>
</protein>
<dbReference type="GO" id="GO:0008270">
    <property type="term" value="F:zinc ion binding"/>
    <property type="evidence" value="ECO:0007669"/>
    <property type="project" value="UniProtKB-KW"/>
</dbReference>
<dbReference type="OrthoDB" id="6910977at2759"/>
<feature type="region of interest" description="Disordered" evidence="6">
    <location>
        <begin position="406"/>
        <end position="427"/>
    </location>
</feature>
<dbReference type="Gene3D" id="3.30.160.60">
    <property type="entry name" value="Classic Zinc Finger"/>
    <property type="match status" value="4"/>
</dbReference>
<feature type="domain" description="C2H2-type" evidence="7">
    <location>
        <begin position="437"/>
        <end position="462"/>
    </location>
</feature>
<evidence type="ECO:0000313" key="8">
    <source>
        <dbReference type="EMBL" id="KAG7469203.1"/>
    </source>
</evidence>
<feature type="region of interest" description="Disordered" evidence="6">
    <location>
        <begin position="200"/>
        <end position="265"/>
    </location>
</feature>
<dbReference type="AlphaFoldDB" id="A0A9D3TA26"/>
<feature type="domain" description="C2H2-type" evidence="7">
    <location>
        <begin position="312"/>
        <end position="335"/>
    </location>
</feature>
<dbReference type="PROSITE" id="PS50157">
    <property type="entry name" value="ZINC_FINGER_C2H2_2"/>
    <property type="match status" value="5"/>
</dbReference>
<dbReference type="Pfam" id="PF00096">
    <property type="entry name" value="zf-C2H2"/>
    <property type="match status" value="3"/>
</dbReference>
<dbReference type="InterPro" id="IPR013087">
    <property type="entry name" value="Znf_C2H2_type"/>
</dbReference>
<accession>A0A9D3TA26</accession>
<keyword evidence="2" id="KW-0677">Repeat</keyword>
<evidence type="ECO:0000259" key="7">
    <source>
        <dbReference type="PROSITE" id="PS50157"/>
    </source>
</evidence>
<dbReference type="PROSITE" id="PS00028">
    <property type="entry name" value="ZINC_FINGER_C2H2_1"/>
    <property type="match status" value="6"/>
</dbReference>